<dbReference type="InterPro" id="IPR009091">
    <property type="entry name" value="RCC1/BLIP-II"/>
</dbReference>
<sequence length="632" mass="69294">MPGIADLPVELFVDDIFAYLPVRDLLNFGAINRFFNSLVNDEALWHQRIGQDFNFSGADTARHSGWKFLYKRLSNPAVYVWGEKSAGRLGIEDPPRSGVRDGVPYPVRLNIPGAKIVSLVAGGMSFHAIDSRGDIYVWGMLDGTSIALRSDGFSDPCKKAERPVRLKLPMKFRSLSCGRLHTTAIDAASQIWTFVSWGRPFRLSSALVDKSSPETTPIQVESGWSFSSLLTQSGDVLVYWPNGGRLKEIIDQKAEELDKLDNEELKAAAKARPTEAEPNVVPCYWWVLHGADPVRLPPIPSGSLPALPHTGLTQETLDEETKLVKIAALDNNIIGLTNKGHVLRYGELYGEDEYQQGRWEYLPLFSDVQQIKNKFASTTSDNSSPSYSPPDSMLITHISASFETFFAYSVGKTSAVLMGKGIPPQSAHVPHPDPFTNDFAPTIIPELQNRSVISVVLGDYHYGALTATGKLLTWGQFSKGALGLGDPLEIEVGQPGGFPSEQARNQAVRPRYGLIRTPPDVQVPTEVRFDHGEKRGRVKYCFAAAALGWHTGALVIDLDPDQEEEEEEEERVTNAFPANQDGGGAEQEEPPAPGDTMAHIMPIGFGRGRGMHPFRVGFAGRGMYRGGPPAGN</sequence>
<dbReference type="PROSITE" id="PS50012">
    <property type="entry name" value="RCC1_3"/>
    <property type="match status" value="2"/>
</dbReference>
<evidence type="ECO:0000259" key="3">
    <source>
        <dbReference type="SMART" id="SM00256"/>
    </source>
</evidence>
<dbReference type="AlphaFoldDB" id="A0A4Q9M792"/>
<dbReference type="InterPro" id="IPR000408">
    <property type="entry name" value="Reg_chr_condens"/>
</dbReference>
<feature type="repeat" description="RCC1" evidence="1">
    <location>
        <begin position="133"/>
        <end position="188"/>
    </location>
</feature>
<feature type="domain" description="F-box" evidence="3">
    <location>
        <begin position="7"/>
        <end position="48"/>
    </location>
</feature>
<dbReference type="EMBL" id="ML143522">
    <property type="protein sequence ID" value="TBU22914.1"/>
    <property type="molecule type" value="Genomic_DNA"/>
</dbReference>
<dbReference type="OrthoDB" id="61110at2759"/>
<dbReference type="Proteomes" id="UP000292957">
    <property type="component" value="Unassembled WGS sequence"/>
</dbReference>
<dbReference type="PANTHER" id="PTHR45982">
    <property type="entry name" value="REGULATOR OF CHROMOSOME CONDENSATION"/>
    <property type="match status" value="1"/>
</dbReference>
<evidence type="ECO:0000256" key="1">
    <source>
        <dbReference type="PROSITE-ProRule" id="PRU00235"/>
    </source>
</evidence>
<dbReference type="SUPFAM" id="SSF50985">
    <property type="entry name" value="RCC1/BLIP-II"/>
    <property type="match status" value="1"/>
</dbReference>
<reference evidence="4" key="1">
    <citation type="submission" date="2019-01" db="EMBL/GenBank/DDBJ databases">
        <title>Draft genome sequences of three monokaryotic isolates of the white-rot basidiomycete fungus Dichomitus squalens.</title>
        <authorList>
            <consortium name="DOE Joint Genome Institute"/>
            <person name="Lopez S.C."/>
            <person name="Andreopoulos B."/>
            <person name="Pangilinan J."/>
            <person name="Lipzen A."/>
            <person name="Riley R."/>
            <person name="Ahrendt S."/>
            <person name="Ng V."/>
            <person name="Barry K."/>
            <person name="Daum C."/>
            <person name="Grigoriev I.V."/>
            <person name="Hilden K.S."/>
            <person name="Makela M.R."/>
            <person name="de Vries R.P."/>
        </authorList>
    </citation>
    <scope>NUCLEOTIDE SEQUENCE [LARGE SCALE GENOMIC DNA]</scope>
    <source>
        <strain evidence="4">OM18370.1</strain>
    </source>
</reference>
<proteinExistence type="predicted"/>
<evidence type="ECO:0000313" key="4">
    <source>
        <dbReference type="EMBL" id="TBU22914.1"/>
    </source>
</evidence>
<feature type="compositionally biased region" description="Acidic residues" evidence="2">
    <location>
        <begin position="561"/>
        <end position="570"/>
    </location>
</feature>
<feature type="region of interest" description="Disordered" evidence="2">
    <location>
        <begin position="561"/>
        <end position="598"/>
    </location>
</feature>
<dbReference type="Pfam" id="PF12937">
    <property type="entry name" value="F-box-like"/>
    <property type="match status" value="1"/>
</dbReference>
<dbReference type="GO" id="GO:0005085">
    <property type="term" value="F:guanyl-nucleotide exchange factor activity"/>
    <property type="evidence" value="ECO:0007669"/>
    <property type="project" value="TreeGrafter"/>
</dbReference>
<dbReference type="InterPro" id="IPR036047">
    <property type="entry name" value="F-box-like_dom_sf"/>
</dbReference>
<dbReference type="Gene3D" id="1.20.1280.50">
    <property type="match status" value="1"/>
</dbReference>
<dbReference type="SMART" id="SM00256">
    <property type="entry name" value="FBOX"/>
    <property type="match status" value="1"/>
</dbReference>
<dbReference type="InterPro" id="IPR001810">
    <property type="entry name" value="F-box_dom"/>
</dbReference>
<dbReference type="InterPro" id="IPR051553">
    <property type="entry name" value="Ran_GTPase-activating"/>
</dbReference>
<dbReference type="GO" id="GO:0005737">
    <property type="term" value="C:cytoplasm"/>
    <property type="evidence" value="ECO:0007669"/>
    <property type="project" value="TreeGrafter"/>
</dbReference>
<accession>A0A4Q9M792</accession>
<dbReference type="Gene3D" id="2.130.10.30">
    <property type="entry name" value="Regulator of chromosome condensation 1/beta-lactamase-inhibitor protein II"/>
    <property type="match status" value="2"/>
</dbReference>
<name>A0A4Q9M792_9APHY</name>
<dbReference type="SUPFAM" id="SSF81383">
    <property type="entry name" value="F-box domain"/>
    <property type="match status" value="1"/>
</dbReference>
<feature type="repeat" description="RCC1" evidence="1">
    <location>
        <begin position="76"/>
        <end position="132"/>
    </location>
</feature>
<dbReference type="PRINTS" id="PR00633">
    <property type="entry name" value="RCCNDNSATION"/>
</dbReference>
<gene>
    <name evidence="4" type="ORF">BD311DRAFT_732279</name>
</gene>
<dbReference type="PANTHER" id="PTHR45982:SF3">
    <property type="entry name" value="F-BOX PROTEIN POF9"/>
    <property type="match status" value="1"/>
</dbReference>
<organism evidence="4">
    <name type="scientific">Dichomitus squalens</name>
    <dbReference type="NCBI Taxonomy" id="114155"/>
    <lineage>
        <taxon>Eukaryota</taxon>
        <taxon>Fungi</taxon>
        <taxon>Dikarya</taxon>
        <taxon>Basidiomycota</taxon>
        <taxon>Agaricomycotina</taxon>
        <taxon>Agaricomycetes</taxon>
        <taxon>Polyporales</taxon>
        <taxon>Polyporaceae</taxon>
        <taxon>Dichomitus</taxon>
    </lineage>
</organism>
<evidence type="ECO:0000256" key="2">
    <source>
        <dbReference type="SAM" id="MobiDB-lite"/>
    </source>
</evidence>
<protein>
    <submittedName>
        <fullName evidence="4">RCC1/BLIP-II</fullName>
    </submittedName>
</protein>